<proteinExistence type="predicted"/>
<dbReference type="InterPro" id="IPR056542">
    <property type="entry name" value="Ig-like_POM152_1st"/>
</dbReference>
<evidence type="ECO:0000259" key="6">
    <source>
        <dbReference type="Pfam" id="PF24519"/>
    </source>
</evidence>
<dbReference type="Pfam" id="PF23664">
    <property type="entry name" value="Ig_Pom152"/>
    <property type="match status" value="3"/>
</dbReference>
<dbReference type="InterPro" id="IPR056541">
    <property type="entry name" value="Ig-like_POM152"/>
</dbReference>
<dbReference type="InterPro" id="IPR056544">
    <property type="entry name" value="Ig_POM152"/>
</dbReference>
<evidence type="ECO:0000259" key="5">
    <source>
        <dbReference type="Pfam" id="PF24312"/>
    </source>
</evidence>
<keyword evidence="2" id="KW-1133">Transmembrane helix</keyword>
<keyword evidence="9" id="KW-1185">Reference proteome</keyword>
<dbReference type="GO" id="GO:0006606">
    <property type="term" value="P:protein import into nucleus"/>
    <property type="evidence" value="ECO:0007669"/>
    <property type="project" value="TreeGrafter"/>
</dbReference>
<dbReference type="GO" id="GO:0017056">
    <property type="term" value="F:structural constituent of nuclear pore"/>
    <property type="evidence" value="ECO:0007669"/>
    <property type="project" value="InterPro"/>
</dbReference>
<feature type="domain" description="Nucleoporin POM152 first Ig-like" evidence="6">
    <location>
        <begin position="199"/>
        <end position="308"/>
    </location>
</feature>
<dbReference type="GO" id="GO:0006999">
    <property type="term" value="P:nuclear pore organization"/>
    <property type="evidence" value="ECO:0007669"/>
    <property type="project" value="TreeGrafter"/>
</dbReference>
<evidence type="ECO:0000256" key="1">
    <source>
        <dbReference type="SAM" id="MobiDB-lite"/>
    </source>
</evidence>
<sequence length="1264" mass="141501">MNETPRRGPGGFPGTPQTNRTPGMRTSGYGTPSRPNVRTPLNKVPEPAPQTSNGPVIPTHVLDAAQQRFYVFAFYMALWAWRMYDFYNLVSDDQEAFWQFLKWLFIDIVFLFCVPLLEIPWLEWGIWVSVFLFGLHFVLDYMLMYRIGIPFQAWTVGLAAWMWDRELAIDERSVKPGAILHNASLILGKQIINILPEGSAILNPTKQPFCLNSTVTHLDIPIVINQTNPTEIEMVRIDLETNEQEPIIIKARECKSMLKKARKAHKKPDPASPLELHYSVKKTGVYMLKRIIDESKLEVRPRGSSAVVVTCPKARVVPTGGNRCRNDLSNILFEVEGVPPLRLRYRTNVGAIPREATELQGLLPDGYSSPLSKHTSQALIRANREDVTWALSQKVGVPLNETLSASGVYTYAVEEVTDAIGNHVNFLAADEEDRPKLKPAAMHTVTVHERPKVSLKACNAQNPLQVAKGEVIRLPLHYQSSGKGPIECPHIIEYLFTPEEDLLSTGDHASTAQLKRETMRTNREQPLVSASGLYTLKSVSTDFCEGEVLEPASCLLRNPPEPELTITKEDMVDKCAGNPIGLRVALDLIGTPPFHIKYREQRAGKQPSPPQEIQVKSLRSTIELVPREAGHYTYTFLSIRDWVYGERPLQDLELQQEVKPAASARFIDADGVKQVCIEDTAEFDVALSGEGPFTLDYEIVHNGKRTKRSVSVEGQHYTITTPKLNNGGEYIISLASVTDKMNCKEFLKAEAKLNVRHERPKAYFGQIDGKQAIMALEGKKVQLPLRLTGSGPWQLQYENLDTNEVQSVNIRDANTNLPIENQGTYQLLRVRDSVCPGFIDERSSQFSVGWISRPSVSIPESSSMTLQDGKYLREDVCEGDEDSFDVVLQGNAPFELSYEQQFRDLKSGKPTAIRKKDIRALGGSASIRADTAQPGTYNYKFVKLSDNKYDHSARHFSPLFVQQTVNPRPLARFDNPGKTYSYCSRESDGEEVIPITLEGAPPFYLEIDIKHHGTPKSEISSYKNINKHKYDLKIEHRKLNLGHSTITIRKIRDARGCTHKPLPGGPRVQISVHDAPTATAMEDRTDFCVGDRLSFALGGQVPFTVFYTFESQERKATNAGTTFRRLAELPGTFSLAGLKDSASTCIASLNLTKIIHPIPTVRLSGGMVSQLDIHEGTAADLEFSFTGTPPFEFTYTRSTNEVRGRKSRVLDVKTEVSEGYHLSIPVNEEGTYEVVSIKDRWCSFARQVEGLDGVRGKGQKLLKY</sequence>
<feature type="region of interest" description="Disordered" evidence="1">
    <location>
        <begin position="1"/>
        <end position="52"/>
    </location>
</feature>
<feature type="domain" description="Nucleoporin POM152 immunoglobulin-like" evidence="3">
    <location>
        <begin position="874"/>
        <end position="967"/>
    </location>
</feature>
<protein>
    <recommendedName>
        <fullName evidence="10">Nucleoporin Pom152</fullName>
    </recommendedName>
</protein>
<dbReference type="Pfam" id="PF24097">
    <property type="entry name" value="TMD_POM152"/>
    <property type="match status" value="1"/>
</dbReference>
<feature type="transmembrane region" description="Helical" evidence="2">
    <location>
        <begin position="96"/>
        <end position="117"/>
    </location>
</feature>
<dbReference type="Proteomes" id="UP000799440">
    <property type="component" value="Unassembled WGS sequence"/>
</dbReference>
<gene>
    <name evidence="8" type="ORF">M011DRAFT_415052</name>
</gene>
<dbReference type="OrthoDB" id="5529162at2759"/>
<feature type="domain" description="Nucleoporin POM152 Ig-like" evidence="5">
    <location>
        <begin position="1159"/>
        <end position="1243"/>
    </location>
</feature>
<dbReference type="PANTHER" id="PTHR28206">
    <property type="entry name" value="NUCLEOPORIN POM152"/>
    <property type="match status" value="1"/>
</dbReference>
<evidence type="ECO:0000259" key="4">
    <source>
        <dbReference type="Pfam" id="PF24097"/>
    </source>
</evidence>
<dbReference type="EMBL" id="MU006561">
    <property type="protein sequence ID" value="KAF2752010.1"/>
    <property type="molecule type" value="Genomic_DNA"/>
</dbReference>
<reference evidence="8" key="1">
    <citation type="journal article" date="2020" name="Stud. Mycol.">
        <title>101 Dothideomycetes genomes: a test case for predicting lifestyles and emergence of pathogens.</title>
        <authorList>
            <person name="Haridas S."/>
            <person name="Albert R."/>
            <person name="Binder M."/>
            <person name="Bloem J."/>
            <person name="Labutti K."/>
            <person name="Salamov A."/>
            <person name="Andreopoulos B."/>
            <person name="Baker S."/>
            <person name="Barry K."/>
            <person name="Bills G."/>
            <person name="Bluhm B."/>
            <person name="Cannon C."/>
            <person name="Castanera R."/>
            <person name="Culley D."/>
            <person name="Daum C."/>
            <person name="Ezra D."/>
            <person name="Gonzalez J."/>
            <person name="Henrissat B."/>
            <person name="Kuo A."/>
            <person name="Liang C."/>
            <person name="Lipzen A."/>
            <person name="Lutzoni F."/>
            <person name="Magnuson J."/>
            <person name="Mondo S."/>
            <person name="Nolan M."/>
            <person name="Ohm R."/>
            <person name="Pangilinan J."/>
            <person name="Park H.-J."/>
            <person name="Ramirez L."/>
            <person name="Alfaro M."/>
            <person name="Sun H."/>
            <person name="Tritt A."/>
            <person name="Yoshinaga Y."/>
            <person name="Zwiers L.-H."/>
            <person name="Turgeon B."/>
            <person name="Goodwin S."/>
            <person name="Spatafora J."/>
            <person name="Crous P."/>
            <person name="Grigoriev I."/>
        </authorList>
    </citation>
    <scope>NUCLEOTIDE SEQUENCE</scope>
    <source>
        <strain evidence="8">CBS 119925</strain>
    </source>
</reference>
<keyword evidence="2" id="KW-0472">Membrane</keyword>
<accession>A0A6A6VQZ8</accession>
<dbReference type="InterPro" id="IPR056543">
    <property type="entry name" value="Ig-like_POM152_9th"/>
</dbReference>
<evidence type="ECO:0000313" key="8">
    <source>
        <dbReference type="EMBL" id="KAF2752010.1"/>
    </source>
</evidence>
<keyword evidence="2" id="KW-0812">Transmembrane</keyword>
<organism evidence="8 9">
    <name type="scientific">Sporormia fimetaria CBS 119925</name>
    <dbReference type="NCBI Taxonomy" id="1340428"/>
    <lineage>
        <taxon>Eukaryota</taxon>
        <taxon>Fungi</taxon>
        <taxon>Dikarya</taxon>
        <taxon>Ascomycota</taxon>
        <taxon>Pezizomycotina</taxon>
        <taxon>Dothideomycetes</taxon>
        <taxon>Pleosporomycetidae</taxon>
        <taxon>Pleosporales</taxon>
        <taxon>Sporormiaceae</taxon>
        <taxon>Sporormia</taxon>
    </lineage>
</organism>
<feature type="transmembrane region" description="Helical" evidence="2">
    <location>
        <begin position="69"/>
        <end position="84"/>
    </location>
</feature>
<feature type="domain" description="Nucleoporin POM152 Ig-like" evidence="5">
    <location>
        <begin position="450"/>
        <end position="554"/>
    </location>
</feature>
<dbReference type="Pfam" id="PF24312">
    <property type="entry name" value="Ig-like_POM152"/>
    <property type="match status" value="3"/>
</dbReference>
<dbReference type="Pfam" id="PF24527">
    <property type="entry name" value="Ig-like_Pom152_9"/>
    <property type="match status" value="1"/>
</dbReference>
<dbReference type="Pfam" id="PF24519">
    <property type="entry name" value="Ig-like_Pom152_1"/>
    <property type="match status" value="1"/>
</dbReference>
<feature type="domain" description="Nucleoporin POM152 immunoglobulin-like" evidence="3">
    <location>
        <begin position="558"/>
        <end position="660"/>
    </location>
</feature>
<feature type="domain" description="Nucleoporin POM152 Ig-like" evidence="5">
    <location>
        <begin position="759"/>
        <end position="844"/>
    </location>
</feature>
<dbReference type="AlphaFoldDB" id="A0A6A6VQZ8"/>
<name>A0A6A6VQZ8_9PLEO</name>
<evidence type="ECO:0000259" key="3">
    <source>
        <dbReference type="Pfam" id="PF23664"/>
    </source>
</evidence>
<dbReference type="InterPro" id="IPR037701">
    <property type="entry name" value="Pom152"/>
</dbReference>
<feature type="domain" description="Nucleoporin POM152 ninth Ig-like" evidence="7">
    <location>
        <begin position="1076"/>
        <end position="1154"/>
    </location>
</feature>
<dbReference type="InterPro" id="IPR056540">
    <property type="entry name" value="TMD_POM152"/>
</dbReference>
<evidence type="ECO:0000256" key="2">
    <source>
        <dbReference type="SAM" id="Phobius"/>
    </source>
</evidence>
<feature type="domain" description="Nucleoporin POM152 immunoglobulin-like" evidence="3">
    <location>
        <begin position="667"/>
        <end position="747"/>
    </location>
</feature>
<evidence type="ECO:0000313" key="9">
    <source>
        <dbReference type="Proteomes" id="UP000799440"/>
    </source>
</evidence>
<evidence type="ECO:0000259" key="7">
    <source>
        <dbReference type="Pfam" id="PF24527"/>
    </source>
</evidence>
<dbReference type="GO" id="GO:0070762">
    <property type="term" value="C:nuclear pore transmembrane ring"/>
    <property type="evidence" value="ECO:0007669"/>
    <property type="project" value="TreeGrafter"/>
</dbReference>
<feature type="transmembrane region" description="Helical" evidence="2">
    <location>
        <begin position="124"/>
        <end position="144"/>
    </location>
</feature>
<feature type="domain" description="Nucleoporin POM152 N-terminal transmembrane" evidence="4">
    <location>
        <begin position="63"/>
        <end position="147"/>
    </location>
</feature>
<dbReference type="PANTHER" id="PTHR28206:SF1">
    <property type="entry name" value="NUCLEOPORIN POM152"/>
    <property type="match status" value="1"/>
</dbReference>
<evidence type="ECO:0008006" key="10">
    <source>
        <dbReference type="Google" id="ProtNLM"/>
    </source>
</evidence>